<dbReference type="AlphaFoldDB" id="A0A836EQD2"/>
<gene>
    <name evidence="1" type="primary">Pdxp</name>
    <name evidence="1" type="ORF">G6Z78_0004235</name>
</gene>
<dbReference type="SUPFAM" id="SSF56784">
    <property type="entry name" value="HAD-like"/>
    <property type="match status" value="1"/>
</dbReference>
<dbReference type="GO" id="GO:0016791">
    <property type="term" value="F:phosphatase activity"/>
    <property type="evidence" value="ECO:0007669"/>
    <property type="project" value="TreeGrafter"/>
</dbReference>
<dbReference type="GO" id="GO:0005737">
    <property type="term" value="C:cytoplasm"/>
    <property type="evidence" value="ECO:0007669"/>
    <property type="project" value="TreeGrafter"/>
</dbReference>
<dbReference type="Gene3D" id="3.40.50.1000">
    <property type="entry name" value="HAD superfamily/HAD-like"/>
    <property type="match status" value="2"/>
</dbReference>
<feature type="non-terminal residue" evidence="1">
    <location>
        <position position="416"/>
    </location>
</feature>
<reference evidence="1" key="1">
    <citation type="submission" date="2020-02" db="EMBL/GenBank/DDBJ databases">
        <title>Relaxed selection underlies rapid genomic changes in the transitions from sociality to social parasitism in ants.</title>
        <authorList>
            <person name="Bi X."/>
        </authorList>
    </citation>
    <scope>NUCLEOTIDE SEQUENCE</scope>
    <source>
        <strain evidence="1">BGI-DK2014c</strain>
        <tissue evidence="1">Whole body</tissue>
    </source>
</reference>
<keyword evidence="2" id="KW-1185">Reference proteome</keyword>
<proteinExistence type="predicted"/>
<organism evidence="1 2">
    <name type="scientific">Pseudoatta argentina</name>
    <dbReference type="NCBI Taxonomy" id="621737"/>
    <lineage>
        <taxon>Eukaryota</taxon>
        <taxon>Metazoa</taxon>
        <taxon>Ecdysozoa</taxon>
        <taxon>Arthropoda</taxon>
        <taxon>Hexapoda</taxon>
        <taxon>Insecta</taxon>
        <taxon>Pterygota</taxon>
        <taxon>Neoptera</taxon>
        <taxon>Endopterygota</taxon>
        <taxon>Hymenoptera</taxon>
        <taxon>Apocrita</taxon>
        <taxon>Aculeata</taxon>
        <taxon>Formicoidea</taxon>
        <taxon>Formicidae</taxon>
        <taxon>Myrmicinae</taxon>
        <taxon>Pseudoatta</taxon>
    </lineage>
</organism>
<sequence>MIFRLDSATDQVLKVISEKLKLSFRKSHIAEKIGSTWSIISKNFQENNSVSKSFTKQPTMSKTKDITKLSTEQLQKFLTSFDTVMCDIDGNFTTEPNFLYLTFPKSNAYHNIVLGLKFGYVFQSKSCLYCNLCSSYRFIPDHRRKSFLIVNSVFLRISFNYKSCPKLVSVTICFDHIVNPIKSIIWYLKKIDFRDEAFAIVSSAYRKNFREAGIRLTEQPNVSEINPAATIKEVLDRPSVKAVIVDFDVNWNWSMLALAISCLKRKDVLYIAGPTDEWFQIQALPQIKIMGPGPLLNVISAQSERQPILCAKPSQNLKDYILDKCNVTNLKRCLFIGDTVNQDMKFASMCGFIKLFVGTGCDTLEQAQKEDDSCPDYYISSLGQLFSDLTIQNVNVSSISKIIDSSCPDREKMNNK</sequence>
<dbReference type="InterPro" id="IPR036412">
    <property type="entry name" value="HAD-like_sf"/>
</dbReference>
<dbReference type="Pfam" id="PF13242">
    <property type="entry name" value="Hydrolase_like"/>
    <property type="match status" value="1"/>
</dbReference>
<name>A0A836EQD2_9HYME</name>
<dbReference type="PANTHER" id="PTHR19288:SF4">
    <property type="entry name" value="RE04130P-RELATED"/>
    <property type="match status" value="1"/>
</dbReference>
<feature type="non-terminal residue" evidence="1">
    <location>
        <position position="1"/>
    </location>
</feature>
<protein>
    <submittedName>
        <fullName evidence="1">PLPP phosphatase</fullName>
    </submittedName>
</protein>
<comment type="caution">
    <text evidence="1">The sequence shown here is derived from an EMBL/GenBank/DDBJ whole genome shotgun (WGS) entry which is preliminary data.</text>
</comment>
<dbReference type="InterPro" id="IPR023214">
    <property type="entry name" value="HAD_sf"/>
</dbReference>
<evidence type="ECO:0000313" key="2">
    <source>
        <dbReference type="Proteomes" id="UP000668214"/>
    </source>
</evidence>
<dbReference type="Proteomes" id="UP000668214">
    <property type="component" value="Unassembled WGS sequence"/>
</dbReference>
<accession>A0A836EQD2</accession>
<dbReference type="EMBL" id="JAANIA010001848">
    <property type="protein sequence ID" value="KAG5318640.1"/>
    <property type="molecule type" value="Genomic_DNA"/>
</dbReference>
<evidence type="ECO:0000313" key="1">
    <source>
        <dbReference type="EMBL" id="KAG5318640.1"/>
    </source>
</evidence>
<dbReference type="PANTHER" id="PTHR19288">
    <property type="entry name" value="4-NITROPHENYLPHOSPHATASE-RELATED"/>
    <property type="match status" value="1"/>
</dbReference>